<keyword evidence="4" id="KW-1185">Reference proteome</keyword>
<evidence type="ECO:0000259" key="2">
    <source>
        <dbReference type="Pfam" id="PF19343"/>
    </source>
</evidence>
<dbReference type="PANTHER" id="PTHR31138">
    <property type="entry name" value="CHROMOSOME 19, WHOLE GENOME SHOTGUN SEQUENCE"/>
    <property type="match status" value="1"/>
</dbReference>
<dbReference type="RefSeq" id="XP_004348512.1">
    <property type="nucleotide sequence ID" value="XM_004348462.1"/>
</dbReference>
<reference evidence="3 4" key="1">
    <citation type="journal article" date="2013" name="Genome Biol.">
        <title>Genome of Acanthamoeba castellanii highlights extensive lateral gene transfer and early evolution of tyrosine kinase signaling.</title>
        <authorList>
            <person name="Clarke M."/>
            <person name="Lohan A.J."/>
            <person name="Liu B."/>
            <person name="Lagkouvardos I."/>
            <person name="Roy S."/>
            <person name="Zafar N."/>
            <person name="Bertelli C."/>
            <person name="Schilde C."/>
            <person name="Kianianmomeni A."/>
            <person name="Burglin T.R."/>
            <person name="Frech C."/>
            <person name="Turcotte B."/>
            <person name="Kopec K.O."/>
            <person name="Synnott J.M."/>
            <person name="Choo C."/>
            <person name="Paponov I."/>
            <person name="Finkler A."/>
            <person name="Soon Heng Tan C."/>
            <person name="Hutchins A.P."/>
            <person name="Weinmeier T."/>
            <person name="Rattei T."/>
            <person name="Chu J.S."/>
            <person name="Gimenez G."/>
            <person name="Irimia M."/>
            <person name="Rigden D.J."/>
            <person name="Fitzpatrick D.A."/>
            <person name="Lorenzo-Morales J."/>
            <person name="Bateman A."/>
            <person name="Chiu C.H."/>
            <person name="Tang P."/>
            <person name="Hegemann P."/>
            <person name="Fromm H."/>
            <person name="Raoult D."/>
            <person name="Greub G."/>
            <person name="Miranda-Saavedra D."/>
            <person name="Chen N."/>
            <person name="Nash P."/>
            <person name="Ginger M.L."/>
            <person name="Horn M."/>
            <person name="Schaap P."/>
            <person name="Caler L."/>
            <person name="Loftus B."/>
        </authorList>
    </citation>
    <scope>NUCLEOTIDE SEQUENCE [LARGE SCALE GENOMIC DNA]</scope>
    <source>
        <strain evidence="3 4">Neff</strain>
    </source>
</reference>
<evidence type="ECO:0000313" key="4">
    <source>
        <dbReference type="Proteomes" id="UP000011083"/>
    </source>
</evidence>
<dbReference type="GO" id="GO:0008289">
    <property type="term" value="F:lipid binding"/>
    <property type="evidence" value="ECO:0007669"/>
    <property type="project" value="InterPro"/>
</dbReference>
<feature type="domain" description="HAM1-like N-terminal" evidence="2">
    <location>
        <begin position="340"/>
        <end position="667"/>
    </location>
</feature>
<dbReference type="STRING" id="1257118.L8H976"/>
<dbReference type="PANTHER" id="PTHR31138:SF1">
    <property type="entry name" value="PDZ DOMAIN-CONTAINING PROTEIN"/>
    <property type="match status" value="1"/>
</dbReference>
<dbReference type="OrthoDB" id="19585at2759"/>
<evidence type="ECO:0000256" key="1">
    <source>
        <dbReference type="SAM" id="MobiDB-lite"/>
    </source>
</evidence>
<dbReference type="InterPro" id="IPR045967">
    <property type="entry name" value="HAM1-like_N"/>
</dbReference>
<name>L8H976_ACACF</name>
<dbReference type="InterPro" id="IPR017943">
    <property type="entry name" value="Bactericidal_perm-incr_a/b_dom"/>
</dbReference>
<dbReference type="KEGG" id="acan:ACA1_157970"/>
<proteinExistence type="predicted"/>
<dbReference type="GeneID" id="14922975"/>
<gene>
    <name evidence="3" type="ORF">ACA1_157970</name>
</gene>
<feature type="region of interest" description="Disordered" evidence="1">
    <location>
        <begin position="238"/>
        <end position="262"/>
    </location>
</feature>
<organism evidence="3 4">
    <name type="scientific">Acanthamoeba castellanii (strain ATCC 30010 / Neff)</name>
    <dbReference type="NCBI Taxonomy" id="1257118"/>
    <lineage>
        <taxon>Eukaryota</taxon>
        <taxon>Amoebozoa</taxon>
        <taxon>Discosea</taxon>
        <taxon>Longamoebia</taxon>
        <taxon>Centramoebida</taxon>
        <taxon>Acanthamoebidae</taxon>
        <taxon>Acanthamoeba</taxon>
    </lineage>
</organism>
<dbReference type="Proteomes" id="UP000011083">
    <property type="component" value="Unassembled WGS sequence"/>
</dbReference>
<feature type="compositionally biased region" description="Basic and acidic residues" evidence="1">
    <location>
        <begin position="250"/>
        <end position="262"/>
    </location>
</feature>
<dbReference type="Gene3D" id="3.15.10.10">
    <property type="entry name" value="Bactericidal permeability-increasing protein, domain 1"/>
    <property type="match status" value="1"/>
</dbReference>
<dbReference type="Pfam" id="PF19343">
    <property type="entry name" value="HAM1_N"/>
    <property type="match status" value="1"/>
</dbReference>
<accession>L8H976</accession>
<dbReference type="SUPFAM" id="SSF55394">
    <property type="entry name" value="Bactericidal permeability-increasing protein, BPI"/>
    <property type="match status" value="1"/>
</dbReference>
<dbReference type="VEuPathDB" id="AmoebaDB:ACA1_157970"/>
<protein>
    <recommendedName>
        <fullName evidence="2">HAM1-like N-terminal domain-containing protein</fullName>
    </recommendedName>
</protein>
<dbReference type="EMBL" id="KB007890">
    <property type="protein sequence ID" value="ELR22054.1"/>
    <property type="molecule type" value="Genomic_DNA"/>
</dbReference>
<sequence length="776" mass="86732">MSNYPTTNTTTSTTYAPAGVYTDAYSNPTVMPTTGVMMGQPAVITTTGAPPVVMAGTGLLASPTAYTPGTTVYTPGTTAYAPGMGMGMGMGVPTNNKVVDKLPSNVQIEHTLERVREQVNIAKHETEGLNPLGERILTDTERLVDSATQFMREKNEGGKLQRLAQEGLLARRDLSLQAREARDSWDVVDGFDSDRLRSLARETLQTARMAGLEVVRSRKFRAQIRSLINLLSEAVSGERISSSDSDASDVGERYDESDRSYDYGQRHRKAPEAFPHATSYAAQAPAQAYPTGSAGEFEIPVGEGHHRHEGSAASSSSVSGLGKRLEEGLSIGGRRVRLSQEQTSQLAERFTELLRDITRRPATAELLRRVLDIFRLFDEEIDREQRGQVTGGLRSMADSEHLKRTLALAQEIFETFTGDRTLDPLIGHWRAITLTFRRDDEARRYFHSLRHFFAGLLDHPERLSERQTLEEMKEHIRWAQQLHDEKLREHLTGSFHEARAILRNVERDPATLRLKNDAKALLADIMLDDQGNVVLKTQALEQLRLIILQSLIERVRIPVPAITVNNPDMQLRLSNVVVTLRDLVPESVVMTHSGRLALDLGHLKQGIDTSFGGEEVVFEVKNVNIFIEDADIWFRRNKFPKVEDEGKIRISVGGSGVDLKLIVRTFSHSDKVLEVDRVICSVHNMKLHLYETRHDALYNAITKVLSGKIRHNIERSVENNIADYMERLNRVLTKQIAVARTKGAHLGPIASLKNRITPTGETRVFTNDTTTRHPIA</sequence>
<dbReference type="AlphaFoldDB" id="L8H976"/>
<evidence type="ECO:0000313" key="3">
    <source>
        <dbReference type="EMBL" id="ELR22054.1"/>
    </source>
</evidence>
<dbReference type="OMA" id="NIAKHET"/>